<keyword evidence="1" id="KW-0812">Transmembrane</keyword>
<feature type="transmembrane region" description="Helical" evidence="1">
    <location>
        <begin position="231"/>
        <end position="250"/>
    </location>
</feature>
<protein>
    <submittedName>
        <fullName evidence="2">Uncharacterized protein</fullName>
    </submittedName>
</protein>
<evidence type="ECO:0000313" key="3">
    <source>
        <dbReference type="Proteomes" id="UP001238496"/>
    </source>
</evidence>
<keyword evidence="3" id="KW-1185">Reference proteome</keyword>
<feature type="transmembrane region" description="Helical" evidence="1">
    <location>
        <begin position="49"/>
        <end position="67"/>
    </location>
</feature>
<gene>
    <name evidence="2" type="ORF">J2045_002154</name>
</gene>
<dbReference type="EMBL" id="JAUSUW010000005">
    <property type="protein sequence ID" value="MDQ0421127.1"/>
    <property type="molecule type" value="Genomic_DNA"/>
</dbReference>
<organism evidence="2 3">
    <name type="scientific">Peteryoungia aggregata LMG 23059</name>
    <dbReference type="NCBI Taxonomy" id="1368425"/>
    <lineage>
        <taxon>Bacteria</taxon>
        <taxon>Pseudomonadati</taxon>
        <taxon>Pseudomonadota</taxon>
        <taxon>Alphaproteobacteria</taxon>
        <taxon>Hyphomicrobiales</taxon>
        <taxon>Rhizobiaceae</taxon>
        <taxon>Peteryoungia</taxon>
    </lineage>
</organism>
<evidence type="ECO:0000256" key="1">
    <source>
        <dbReference type="SAM" id="Phobius"/>
    </source>
</evidence>
<comment type="caution">
    <text evidence="2">The sequence shown here is derived from an EMBL/GenBank/DDBJ whole genome shotgun (WGS) entry which is preliminary data.</text>
</comment>
<name>A0ABU0G701_9HYPH</name>
<evidence type="ECO:0000313" key="2">
    <source>
        <dbReference type="EMBL" id="MDQ0421127.1"/>
    </source>
</evidence>
<proteinExistence type="predicted"/>
<accession>A0ABU0G701</accession>
<dbReference type="RefSeq" id="WP_307372524.1">
    <property type="nucleotide sequence ID" value="NZ_JAUSUW010000005.1"/>
</dbReference>
<keyword evidence="1" id="KW-1133">Transmembrane helix</keyword>
<dbReference type="Proteomes" id="UP001238496">
    <property type="component" value="Unassembled WGS sequence"/>
</dbReference>
<feature type="transmembrane region" description="Helical" evidence="1">
    <location>
        <begin position="197"/>
        <end position="219"/>
    </location>
</feature>
<reference evidence="2 3" key="1">
    <citation type="submission" date="2023-07" db="EMBL/GenBank/DDBJ databases">
        <title>Genomic Encyclopedia of Type Strains, Phase IV (KMG-IV): sequencing the most valuable type-strain genomes for metagenomic binning, comparative biology and taxonomic classification.</title>
        <authorList>
            <person name="Goeker M."/>
        </authorList>
    </citation>
    <scope>NUCLEOTIDE SEQUENCE [LARGE SCALE GENOMIC DNA]</scope>
    <source>
        <strain evidence="2 3">DSM 1111</strain>
    </source>
</reference>
<feature type="transmembrane region" description="Helical" evidence="1">
    <location>
        <begin position="83"/>
        <end position="106"/>
    </location>
</feature>
<sequence length="270" mass="30569">MTITPEKKSVLGYDVSELAITEIILRDFDNSWEYYKFNLEERRDIISRIYSFIGIPLAVSSIFFYLIDNGLLQIKGTEISDHYGILFAISLAMFVYGELQVIALALESGVSRDYLNFLNNVRNYAGVHSSELQPFLKFNKYEKGLAAFLKQRKDGGIQEYKDFLGSADWVRSQADPPPPKNVVEGIEKLVRDLKSSYWRASSAIFVVSLCFTLLVLSIVLWRRDSVGEIELVMIGIFATIVAFFVNTYIFRRLAFGALLPRKPAKASAAA</sequence>
<keyword evidence="1" id="KW-0472">Membrane</keyword>